<feature type="compositionally biased region" description="Acidic residues" evidence="1">
    <location>
        <begin position="280"/>
        <end position="290"/>
    </location>
</feature>
<feature type="region of interest" description="Disordered" evidence="1">
    <location>
        <begin position="1"/>
        <end position="231"/>
    </location>
</feature>
<feature type="region of interest" description="Disordered" evidence="1">
    <location>
        <begin position="603"/>
        <end position="677"/>
    </location>
</feature>
<dbReference type="GO" id="GO:0000164">
    <property type="term" value="C:protein phosphatase type 1 complex"/>
    <property type="evidence" value="ECO:0007669"/>
    <property type="project" value="TreeGrafter"/>
</dbReference>
<feature type="region of interest" description="Disordered" evidence="1">
    <location>
        <begin position="246"/>
        <end position="298"/>
    </location>
</feature>
<feature type="compositionally biased region" description="Low complexity" evidence="1">
    <location>
        <begin position="938"/>
        <end position="949"/>
    </location>
</feature>
<reference evidence="3" key="1">
    <citation type="submission" date="2020-05" db="EMBL/GenBank/DDBJ databases">
        <title>Mycena genomes resolve the evolution of fungal bioluminescence.</title>
        <authorList>
            <person name="Tsai I.J."/>
        </authorList>
    </citation>
    <scope>NUCLEOTIDE SEQUENCE</scope>
    <source>
        <strain evidence="3">CCC161011</strain>
    </source>
</reference>
<feature type="compositionally biased region" description="Low complexity" evidence="1">
    <location>
        <begin position="91"/>
        <end position="105"/>
    </location>
</feature>
<feature type="compositionally biased region" description="Low complexity" evidence="1">
    <location>
        <begin position="207"/>
        <end position="218"/>
    </location>
</feature>
<comment type="caution">
    <text evidence="3">The sequence shown here is derived from an EMBL/GenBank/DDBJ whole genome shotgun (WGS) entry which is preliminary data.</text>
</comment>
<feature type="compositionally biased region" description="Pro residues" evidence="1">
    <location>
        <begin position="950"/>
        <end position="963"/>
    </location>
</feature>
<proteinExistence type="predicted"/>
<feature type="compositionally biased region" description="Low complexity" evidence="1">
    <location>
        <begin position="128"/>
        <end position="147"/>
    </location>
</feature>
<dbReference type="GO" id="GO:2001069">
    <property type="term" value="F:glycogen binding"/>
    <property type="evidence" value="ECO:0007669"/>
    <property type="project" value="TreeGrafter"/>
</dbReference>
<feature type="compositionally biased region" description="Low complexity" evidence="1">
    <location>
        <begin position="603"/>
        <end position="623"/>
    </location>
</feature>
<dbReference type="PROSITE" id="PS51159">
    <property type="entry name" value="CBM21"/>
    <property type="match status" value="1"/>
</dbReference>
<evidence type="ECO:0000259" key="2">
    <source>
        <dbReference type="PROSITE" id="PS51159"/>
    </source>
</evidence>
<feature type="compositionally biased region" description="Low complexity" evidence="1">
    <location>
        <begin position="884"/>
        <end position="909"/>
    </location>
</feature>
<feature type="region of interest" description="Disordered" evidence="1">
    <location>
        <begin position="530"/>
        <end position="558"/>
    </location>
</feature>
<organism evidence="3 4">
    <name type="scientific">Mycena venus</name>
    <dbReference type="NCBI Taxonomy" id="2733690"/>
    <lineage>
        <taxon>Eukaryota</taxon>
        <taxon>Fungi</taxon>
        <taxon>Dikarya</taxon>
        <taxon>Basidiomycota</taxon>
        <taxon>Agaricomycotina</taxon>
        <taxon>Agaricomycetes</taxon>
        <taxon>Agaricomycetidae</taxon>
        <taxon>Agaricales</taxon>
        <taxon>Marasmiineae</taxon>
        <taxon>Mycenaceae</taxon>
        <taxon>Mycena</taxon>
    </lineage>
</organism>
<feature type="compositionally biased region" description="Low complexity" evidence="1">
    <location>
        <begin position="751"/>
        <end position="776"/>
    </location>
</feature>
<sequence>MRTRQDQATDAATPLRQTTPARGPAPRLRRQAQRGNSTFEATSTGEDSSSSSDEPPVPAAEDDDDGPPPPLRLRSNPTPAFRLTPASGAYRSSPPRSPQRSPNSSFVNVTSVPPALSPSALHVPVPFPRSSSPSSPLSPTFASAPSTGAFGSAQGSPAGGAFPQRPPGPVRTASTPVILLSNGKPLKSSLKSSSSAPHVPSHHLRARSAPSTPSLAASPPSPAGENANSWGDGTCTTYSHLATYPPARPKRCTSPPPTQVSRISGYSSAPARPASVSFPLDDETETETETDSAPRWSSGIASWGTSERASTHAHGYPFPKVAATGKSPLNPAVGKKEEGGKEWRYALNAPGVPRGVGEADMVVLEGMWLVGVGAVRLFLVESPSSSPALALEPPPTPNTASELTLHGTLLARNAAFEKHVFVRFTLDGWCTTSEVGARYVEAASHPHCASARSDGAEEPGPGWDRFAFSIRLTDYAHSHSRGARSGASTGDEKLREHGVGGIGRGVGGAGVGACGKVLCAVDTLPPTTPAAQVGTDVSPSGRAWVGEGGGGSGEWWDNNTGKDYRVGFRCVAVVQEPPAPPPTNVIPFPSAEPVAFSLKLPSSAATSSNSTSNSSSNSQPTASEDAPLPHAGPAQAHSMASPTRQPSTTSPAERAQRTQTLLNPIPPPPPPRTAHAQALAAKLGRLSLRNYAAPGGASRALSLPGGAVAPASVQKEENKKEGGEGKSEEKPAPGTQSAGGVGLYWPWGRGSSAAATVSVTTTTASASASSTPATSRAAEHDSDSASSSDDEEGSLRDAEAGRARRRANSGASFAGTETPPTSPLGAGGLLPVIEGMVSEEGEDMTPTNEKREPAMEVEAAEVPLPASPEGERAEAEAEKEEGGSLESSASSTAAGSPTSISSSETITPGPGTGSSSPAKEKEDYITAPSTPLPPPSSSYPFPRVSSTSTPPTPSSPAPSPSPPAVLTMPLLPTAADASSSLYKAFVRQWCFAGNGGENKSGGSPTKLGSLV</sequence>
<dbReference type="InterPro" id="IPR005036">
    <property type="entry name" value="CBM21_dom"/>
</dbReference>
<evidence type="ECO:0000313" key="3">
    <source>
        <dbReference type="EMBL" id="KAF7347204.1"/>
    </source>
</evidence>
<keyword evidence="4" id="KW-1185">Reference proteome</keyword>
<feature type="compositionally biased region" description="Low complexity" evidence="1">
    <location>
        <begin position="179"/>
        <end position="199"/>
    </location>
</feature>
<dbReference type="PANTHER" id="PTHR12307:SF36">
    <property type="entry name" value="GLYCOGEN-BINDING SUBUNIT 76A"/>
    <property type="match status" value="1"/>
</dbReference>
<feature type="compositionally biased region" description="Polar residues" evidence="1">
    <location>
        <begin position="8"/>
        <end position="20"/>
    </location>
</feature>
<feature type="domain" description="CBM21" evidence="2">
    <location>
        <begin position="381"/>
        <end position="567"/>
    </location>
</feature>
<feature type="compositionally biased region" description="Basic and acidic residues" evidence="1">
    <location>
        <begin position="714"/>
        <end position="731"/>
    </location>
</feature>
<evidence type="ECO:0000256" key="1">
    <source>
        <dbReference type="SAM" id="MobiDB-lite"/>
    </source>
</evidence>
<feature type="compositionally biased region" description="Low complexity" evidence="1">
    <location>
        <begin position="856"/>
        <end position="868"/>
    </location>
</feature>
<dbReference type="GO" id="GO:0008157">
    <property type="term" value="F:protein phosphatase 1 binding"/>
    <property type="evidence" value="ECO:0007669"/>
    <property type="project" value="TreeGrafter"/>
</dbReference>
<feature type="compositionally biased region" description="Basic and acidic residues" evidence="1">
    <location>
        <begin position="793"/>
        <end position="802"/>
    </location>
</feature>
<accession>A0A8H6XUY3</accession>
<feature type="compositionally biased region" description="Polar residues" evidence="1">
    <location>
        <begin position="638"/>
        <end position="662"/>
    </location>
</feature>
<name>A0A8H6XUY3_9AGAR</name>
<dbReference type="Pfam" id="PF03370">
    <property type="entry name" value="CBM_21"/>
    <property type="match status" value="1"/>
</dbReference>
<protein>
    <submittedName>
        <fullName evidence="3">CBM21 domain-containing protein</fullName>
    </submittedName>
</protein>
<dbReference type="InterPro" id="IPR038175">
    <property type="entry name" value="CBM21_dom_sf"/>
</dbReference>
<dbReference type="Gene3D" id="2.60.40.2440">
    <property type="entry name" value="Carbohydrate binding type-21 domain"/>
    <property type="match status" value="1"/>
</dbReference>
<dbReference type="OrthoDB" id="1881at2759"/>
<dbReference type="EMBL" id="JACAZI010000012">
    <property type="protein sequence ID" value="KAF7347204.1"/>
    <property type="molecule type" value="Genomic_DNA"/>
</dbReference>
<feature type="region of interest" description="Disordered" evidence="1">
    <location>
        <begin position="701"/>
        <end position="968"/>
    </location>
</feature>
<dbReference type="AlphaFoldDB" id="A0A8H6XUY3"/>
<dbReference type="InterPro" id="IPR050782">
    <property type="entry name" value="PP1_regulatory_subunit_3"/>
</dbReference>
<feature type="compositionally biased region" description="Polar residues" evidence="1">
    <location>
        <begin position="33"/>
        <end position="45"/>
    </location>
</feature>
<feature type="compositionally biased region" description="Basic and acidic residues" evidence="1">
    <location>
        <begin position="869"/>
        <end position="882"/>
    </location>
</feature>
<dbReference type="Proteomes" id="UP000620124">
    <property type="component" value="Unassembled WGS sequence"/>
</dbReference>
<gene>
    <name evidence="3" type="ORF">MVEN_01475300</name>
</gene>
<dbReference type="GO" id="GO:0005979">
    <property type="term" value="P:regulation of glycogen biosynthetic process"/>
    <property type="evidence" value="ECO:0007669"/>
    <property type="project" value="TreeGrafter"/>
</dbReference>
<evidence type="ECO:0000313" key="4">
    <source>
        <dbReference type="Proteomes" id="UP000620124"/>
    </source>
</evidence>
<dbReference type="PANTHER" id="PTHR12307">
    <property type="entry name" value="PROTEIN PHOSPHATASE 1 REGULATORY SUBUNIT"/>
    <property type="match status" value="1"/>
</dbReference>